<dbReference type="RefSeq" id="WP_013254885.1">
    <property type="nucleotide sequence ID" value="NC_014364.1"/>
</dbReference>
<dbReference type="EMBL" id="CP002116">
    <property type="protein sequence ID" value="ADK81422.1"/>
    <property type="molecule type" value="Genomic_DNA"/>
</dbReference>
<dbReference type="InterPro" id="IPR003646">
    <property type="entry name" value="SH3-like_bac-type"/>
</dbReference>
<accession>E1R1P6</accession>
<dbReference type="Pfam" id="PF08239">
    <property type="entry name" value="SH3_3"/>
    <property type="match status" value="1"/>
</dbReference>
<dbReference type="KEGG" id="ssm:Spirs_2307"/>
<evidence type="ECO:0000313" key="2">
    <source>
        <dbReference type="EMBL" id="ADK81422.1"/>
    </source>
</evidence>
<reference evidence="2 3" key="1">
    <citation type="journal article" date="2010" name="Stand. Genomic Sci.">
        <title>Complete genome sequence of Spirochaeta smaragdinae type strain (SEBR 4228).</title>
        <authorList>
            <person name="Mavromatis K."/>
            <person name="Yasawong M."/>
            <person name="Chertkov O."/>
            <person name="Lapidus A."/>
            <person name="Lucas S."/>
            <person name="Nolan M."/>
            <person name="Del Rio T.G."/>
            <person name="Tice H."/>
            <person name="Cheng J.F."/>
            <person name="Pitluck S."/>
            <person name="Liolios K."/>
            <person name="Ivanova N."/>
            <person name="Tapia R."/>
            <person name="Han C."/>
            <person name="Bruce D."/>
            <person name="Goodwin L."/>
            <person name="Pati A."/>
            <person name="Chen A."/>
            <person name="Palaniappan K."/>
            <person name="Land M."/>
            <person name="Hauser L."/>
            <person name="Chang Y.J."/>
            <person name="Jeffries C.D."/>
            <person name="Detter J.C."/>
            <person name="Rohde M."/>
            <person name="Brambilla E."/>
            <person name="Spring S."/>
            <person name="Goker M."/>
            <person name="Sikorski J."/>
            <person name="Woyke T."/>
            <person name="Bristow J."/>
            <person name="Eisen J.A."/>
            <person name="Markowitz V."/>
            <person name="Hugenholtz P."/>
            <person name="Klenk H.P."/>
            <person name="Kyrpides N.C."/>
        </authorList>
    </citation>
    <scope>NUCLEOTIDE SEQUENCE [LARGE SCALE GENOMIC DNA]</scope>
    <source>
        <strain evidence="3">DSM 11293 / JCM 15392 / SEBR 4228</strain>
    </source>
</reference>
<proteinExistence type="predicted"/>
<name>E1R1P6_SEDSS</name>
<dbReference type="Proteomes" id="UP000002318">
    <property type="component" value="Chromosome"/>
</dbReference>
<dbReference type="eggNOG" id="COG3103">
    <property type="taxonomic scope" value="Bacteria"/>
</dbReference>
<gene>
    <name evidence="2" type="ordered locus">Spirs_2307</name>
</gene>
<keyword evidence="3" id="KW-1185">Reference proteome</keyword>
<feature type="domain" description="SH3b" evidence="1">
    <location>
        <begin position="45"/>
        <end position="117"/>
    </location>
</feature>
<evidence type="ECO:0000313" key="3">
    <source>
        <dbReference type="Proteomes" id="UP000002318"/>
    </source>
</evidence>
<organism evidence="2 3">
    <name type="scientific">Sediminispirochaeta smaragdinae (strain DSM 11293 / JCM 15392 / SEBR 4228)</name>
    <name type="common">Spirochaeta smaragdinae</name>
    <dbReference type="NCBI Taxonomy" id="573413"/>
    <lineage>
        <taxon>Bacteria</taxon>
        <taxon>Pseudomonadati</taxon>
        <taxon>Spirochaetota</taxon>
        <taxon>Spirochaetia</taxon>
        <taxon>Spirochaetales</taxon>
        <taxon>Spirochaetaceae</taxon>
        <taxon>Sediminispirochaeta</taxon>
    </lineage>
</organism>
<dbReference type="Gene3D" id="2.30.30.40">
    <property type="entry name" value="SH3 Domains"/>
    <property type="match status" value="1"/>
</dbReference>
<dbReference type="AlphaFoldDB" id="E1R1P6"/>
<dbReference type="PROSITE" id="PS51257">
    <property type="entry name" value="PROKAR_LIPOPROTEIN"/>
    <property type="match status" value="1"/>
</dbReference>
<dbReference type="PROSITE" id="PS51781">
    <property type="entry name" value="SH3B"/>
    <property type="match status" value="1"/>
</dbReference>
<evidence type="ECO:0000259" key="1">
    <source>
        <dbReference type="PROSITE" id="PS51781"/>
    </source>
</evidence>
<dbReference type="STRING" id="573413.Spirs_2307"/>
<dbReference type="HOGENOM" id="CLU_1926254_0_0_12"/>
<protein>
    <submittedName>
        <fullName evidence="2">SH3 type 3 domain protein</fullName>
    </submittedName>
</protein>
<sequence length="131" mass="14804">MRRDFLTLLYIPVFVFGIFLGSCGRSEEPMPNLELPPTPILESRARYAVIISSHLRLRSGPSIESKVKETLWKGSVMEVVGKASSRVVVDNQEGYWYQVAYDGLQGYVFGGYLRFFSSKEAAEEAVRSPEF</sequence>